<dbReference type="Pfam" id="PF18599">
    <property type="entry name" value="LCIB_C_CA"/>
    <property type="match status" value="1"/>
</dbReference>
<reference evidence="2" key="1">
    <citation type="submission" date="2021-01" db="EMBL/GenBank/DDBJ databases">
        <authorList>
            <person name="Corre E."/>
            <person name="Pelletier E."/>
            <person name="Niang G."/>
            <person name="Scheremetjew M."/>
            <person name="Finn R."/>
            <person name="Kale V."/>
            <person name="Holt S."/>
            <person name="Cochrane G."/>
            <person name="Meng A."/>
            <person name="Brown T."/>
            <person name="Cohen L."/>
        </authorList>
    </citation>
    <scope>NUCLEOTIDE SEQUENCE</scope>
    <source>
        <strain evidence="2">OF101</strain>
    </source>
</reference>
<name>A0A7S1S7H0_ALECA</name>
<accession>A0A7S1S7H0</accession>
<evidence type="ECO:0000259" key="1">
    <source>
        <dbReference type="Pfam" id="PF18599"/>
    </source>
</evidence>
<dbReference type="PANTHER" id="PTHR38016">
    <property type="entry name" value="UNNAMED PRODUCT"/>
    <property type="match status" value="1"/>
</dbReference>
<feature type="domain" description="Limiting CO2-inducible protein B/C beta carbonyic anhydrase" evidence="1">
    <location>
        <begin position="5"/>
        <end position="214"/>
    </location>
</feature>
<proteinExistence type="predicted"/>
<evidence type="ECO:0000313" key="2">
    <source>
        <dbReference type="EMBL" id="CAD9186270.1"/>
    </source>
</evidence>
<dbReference type="AlphaFoldDB" id="A0A7S1S7H0"/>
<dbReference type="PANTHER" id="PTHR38016:SF1">
    <property type="entry name" value="LIMITING CO2-INDUCIBLE PROTEIN B_C BETA CARBONYIC ANHYDRASE DOMAIN-CONTAINING PROTEIN"/>
    <property type="match status" value="1"/>
</dbReference>
<organism evidence="2">
    <name type="scientific">Alexandrium catenella</name>
    <name type="common">Red tide dinoflagellate</name>
    <name type="synonym">Gonyaulax catenella</name>
    <dbReference type="NCBI Taxonomy" id="2925"/>
    <lineage>
        <taxon>Eukaryota</taxon>
        <taxon>Sar</taxon>
        <taxon>Alveolata</taxon>
        <taxon>Dinophyceae</taxon>
        <taxon>Gonyaulacales</taxon>
        <taxon>Pyrocystaceae</taxon>
        <taxon>Alexandrium</taxon>
    </lineage>
</organism>
<dbReference type="EMBL" id="HBGE01105674">
    <property type="protein sequence ID" value="CAD9186270.1"/>
    <property type="molecule type" value="Transcribed_RNA"/>
</dbReference>
<sequence>MKGPAVMARVLRAIRPYKVRPGNSIYGQSVCPDEINGDEGHFPVLMAGYFGHSFHLGGLAGVPFVGKTGFGAFSAHAPTDGDVVVVFAPHIGYTLEGDPMQFLRRGQPVASAACGAATLAYQQVRSWWPYSADRKDAQQSWLRAKLKPVSAVISRAEDPMVDLVMETYGAVEKEMLDIINTDFGTGNLVLIGGIMINMPYPMAPLFKPLHFTIRSHLGGTKDLMSAFQ</sequence>
<protein>
    <recommendedName>
        <fullName evidence="1">Limiting CO2-inducible protein B/C beta carbonyic anhydrase domain-containing protein</fullName>
    </recommendedName>
</protein>
<gene>
    <name evidence="2" type="ORF">ACAT0790_LOCUS63044</name>
</gene>
<dbReference type="InterPro" id="IPR040703">
    <property type="entry name" value="LCIB/C_CA"/>
</dbReference>